<dbReference type="PROSITE" id="PS51184">
    <property type="entry name" value="JMJC"/>
    <property type="match status" value="1"/>
</dbReference>
<dbReference type="SMART" id="SM00558">
    <property type="entry name" value="JmjC"/>
    <property type="match status" value="1"/>
</dbReference>
<dbReference type="AlphaFoldDB" id="E1WYW9"/>
<dbReference type="OrthoDB" id="479699at2"/>
<name>E1WYW9_HALMS</name>
<dbReference type="PANTHER" id="PTHR12461">
    <property type="entry name" value="HYPOXIA-INDUCIBLE FACTOR 1 ALPHA INHIBITOR-RELATED"/>
    <property type="match status" value="1"/>
</dbReference>
<accession>E1WYW9</accession>
<dbReference type="InterPro" id="IPR003347">
    <property type="entry name" value="JmjC_dom"/>
</dbReference>
<dbReference type="Proteomes" id="UP000008963">
    <property type="component" value="Chromosome"/>
</dbReference>
<dbReference type="RefSeq" id="WP_014243850.1">
    <property type="nucleotide sequence ID" value="NC_016620.1"/>
</dbReference>
<reference evidence="3" key="1">
    <citation type="journal article" date="2013" name="ISME J.">
        <title>A small predatory core genome in the divergent marine Bacteriovorax marinus SJ and the terrestrial Bdellovibrio bacteriovorus.</title>
        <authorList>
            <person name="Crossman L.C."/>
            <person name="Chen H."/>
            <person name="Cerdeno-Tarraga A.M."/>
            <person name="Brooks K."/>
            <person name="Quail M.A."/>
            <person name="Pineiro S.A."/>
            <person name="Hobley L."/>
            <person name="Sockett R.E."/>
            <person name="Bentley S.D."/>
            <person name="Parkhill J."/>
            <person name="Williams H.N."/>
            <person name="Stine O.C."/>
        </authorList>
    </citation>
    <scope>NUCLEOTIDE SEQUENCE [LARGE SCALE GENOMIC DNA]</scope>
    <source>
        <strain evidence="3">ATCC BAA-682 / DSM 15412 / SJ</strain>
    </source>
</reference>
<proteinExistence type="predicted"/>
<gene>
    <name evidence="2" type="ordered locus">BMS_1188</name>
</gene>
<dbReference type="STRING" id="862908.BMS_1188"/>
<dbReference type="PATRIC" id="fig|862908.3.peg.1131"/>
<sequence>MFHFLSRLLPKEEINKLMKSVMSNEVYSYNGTSEYFNELKNLPKFSSVTNFLDHWTGEVDVHLLDLKDEASTKKVSTHEAMSYYDQGMGLLFNDLNLFDEKMQDDLNRLCGDFGVSRATMSRNLVYATPKGGGTATHFDQNINLVLQLKGRKSWWLKENECVRNPLTRHTLGTISDPELSSYIDSPFPDSIKYDEEYELSEGSLLFVPKGHWHKTHAHDDSLALNFTFSLPSWVDILSMALRARLIQSEYWRDSVIGLNSETSAKEKLSLFETLLDSLKSDIQSWDAGEILSFIEFSEGEESNE</sequence>
<dbReference type="Pfam" id="PF08007">
    <property type="entry name" value="JmjC_2"/>
    <property type="match status" value="1"/>
</dbReference>
<dbReference type="KEGG" id="bmx:BMS_1188"/>
<feature type="domain" description="JmjC" evidence="1">
    <location>
        <begin position="84"/>
        <end position="245"/>
    </location>
</feature>
<dbReference type="HOGENOM" id="CLU_072054_0_0_7"/>
<protein>
    <recommendedName>
        <fullName evidence="1">JmjC domain-containing protein</fullName>
    </recommendedName>
</protein>
<evidence type="ECO:0000313" key="3">
    <source>
        <dbReference type="Proteomes" id="UP000008963"/>
    </source>
</evidence>
<keyword evidence="3" id="KW-1185">Reference proteome</keyword>
<dbReference type="eggNOG" id="COG2850">
    <property type="taxonomic scope" value="Bacteria"/>
</dbReference>
<dbReference type="Gene3D" id="2.60.120.650">
    <property type="entry name" value="Cupin"/>
    <property type="match status" value="1"/>
</dbReference>
<dbReference type="EMBL" id="FQ312005">
    <property type="protein sequence ID" value="CBW26066.1"/>
    <property type="molecule type" value="Genomic_DNA"/>
</dbReference>
<evidence type="ECO:0000259" key="1">
    <source>
        <dbReference type="PROSITE" id="PS51184"/>
    </source>
</evidence>
<dbReference type="PANTHER" id="PTHR12461:SF105">
    <property type="entry name" value="HYPOXIA-INDUCIBLE FACTOR 1-ALPHA INHIBITOR"/>
    <property type="match status" value="1"/>
</dbReference>
<organism evidence="2 3">
    <name type="scientific">Halobacteriovorax marinus (strain ATCC BAA-682 / DSM 15412 / SJ)</name>
    <name type="common">Bacteriovorax marinus</name>
    <dbReference type="NCBI Taxonomy" id="862908"/>
    <lineage>
        <taxon>Bacteria</taxon>
        <taxon>Pseudomonadati</taxon>
        <taxon>Bdellovibrionota</taxon>
        <taxon>Bacteriovoracia</taxon>
        <taxon>Bacteriovoracales</taxon>
        <taxon>Halobacteriovoraceae</taxon>
        <taxon>Halobacteriovorax</taxon>
    </lineage>
</organism>
<dbReference type="SUPFAM" id="SSF51197">
    <property type="entry name" value="Clavaminate synthase-like"/>
    <property type="match status" value="1"/>
</dbReference>
<evidence type="ECO:0000313" key="2">
    <source>
        <dbReference type="EMBL" id="CBW26066.1"/>
    </source>
</evidence>